<evidence type="ECO:0000256" key="2">
    <source>
        <dbReference type="ARBA" id="ARBA00013163"/>
    </source>
</evidence>
<dbReference type="InterPro" id="IPR002320">
    <property type="entry name" value="Thr-tRNA-ligase_IIa"/>
</dbReference>
<dbReference type="Gene3D" id="3.30.930.10">
    <property type="entry name" value="Bira Bifunctional Protein, Domain 2"/>
    <property type="match status" value="1"/>
</dbReference>
<keyword evidence="10 14" id="KW-0030">Aminoacyl-tRNA synthetase</keyword>
<dbReference type="InterPro" id="IPR004154">
    <property type="entry name" value="Anticodon-bd"/>
</dbReference>
<comment type="caution">
    <text evidence="14">The sequence shown here is derived from an EMBL/GenBank/DDBJ whole genome shotgun (WGS) entry which is preliminary data.</text>
</comment>
<evidence type="ECO:0000256" key="9">
    <source>
        <dbReference type="ARBA" id="ARBA00022917"/>
    </source>
</evidence>
<evidence type="ECO:0000256" key="7">
    <source>
        <dbReference type="ARBA" id="ARBA00022833"/>
    </source>
</evidence>
<evidence type="ECO:0000256" key="11">
    <source>
        <dbReference type="ARBA" id="ARBA00049515"/>
    </source>
</evidence>
<dbReference type="InterPro" id="IPR006195">
    <property type="entry name" value="aa-tRNA-synth_II"/>
</dbReference>
<keyword evidence="6" id="KW-0547">Nucleotide-binding</keyword>
<keyword evidence="7" id="KW-0862">Zinc</keyword>
<name>A0A3N1MFU4_9PROT</name>
<dbReference type="Proteomes" id="UP000278222">
    <property type="component" value="Unassembled WGS sequence"/>
</dbReference>
<dbReference type="PANTHER" id="PTHR11451">
    <property type="entry name" value="THREONINE-TRNA LIGASE"/>
    <property type="match status" value="1"/>
</dbReference>
<dbReference type="CDD" id="cd00771">
    <property type="entry name" value="ThrRS_core"/>
    <property type="match status" value="1"/>
</dbReference>
<dbReference type="InterPro" id="IPR002314">
    <property type="entry name" value="aa-tRNA-synt_IIb"/>
</dbReference>
<evidence type="ECO:0000256" key="6">
    <source>
        <dbReference type="ARBA" id="ARBA00022741"/>
    </source>
</evidence>
<dbReference type="SUPFAM" id="SSF52954">
    <property type="entry name" value="Class II aaRS ABD-related"/>
    <property type="match status" value="1"/>
</dbReference>
<dbReference type="GO" id="GO:0046872">
    <property type="term" value="F:metal ion binding"/>
    <property type="evidence" value="ECO:0007669"/>
    <property type="project" value="UniProtKB-KW"/>
</dbReference>
<keyword evidence="9" id="KW-0648">Protein biosynthesis</keyword>
<organism evidence="14 15">
    <name type="scientific">Stella humosa</name>
    <dbReference type="NCBI Taxonomy" id="94"/>
    <lineage>
        <taxon>Bacteria</taxon>
        <taxon>Pseudomonadati</taxon>
        <taxon>Pseudomonadota</taxon>
        <taxon>Alphaproteobacteria</taxon>
        <taxon>Rhodospirillales</taxon>
        <taxon>Stellaceae</taxon>
        <taxon>Stella</taxon>
    </lineage>
</organism>
<evidence type="ECO:0000256" key="4">
    <source>
        <dbReference type="ARBA" id="ARBA00022598"/>
    </source>
</evidence>
<dbReference type="GO" id="GO:0004829">
    <property type="term" value="F:threonine-tRNA ligase activity"/>
    <property type="evidence" value="ECO:0007669"/>
    <property type="project" value="UniProtKB-UniRule"/>
</dbReference>
<evidence type="ECO:0000256" key="8">
    <source>
        <dbReference type="ARBA" id="ARBA00022840"/>
    </source>
</evidence>
<evidence type="ECO:0000313" key="14">
    <source>
        <dbReference type="EMBL" id="ROQ01607.1"/>
    </source>
</evidence>
<dbReference type="InterPro" id="IPR045864">
    <property type="entry name" value="aa-tRNA-synth_II/BPL/LPL"/>
</dbReference>
<dbReference type="SUPFAM" id="SSF55681">
    <property type="entry name" value="Class II aaRS and biotin synthetases"/>
    <property type="match status" value="1"/>
</dbReference>
<evidence type="ECO:0000256" key="1">
    <source>
        <dbReference type="ARBA" id="ARBA00008226"/>
    </source>
</evidence>
<evidence type="ECO:0000313" key="15">
    <source>
        <dbReference type="Proteomes" id="UP000278222"/>
    </source>
</evidence>
<sequence length="394" mass="43548">MDQHDHRSLGNRLDLFHIQDDAPGMVFWHPRGYAVYRLLEDYIRGQLRRLGYAEVRTPQLLPRDLWERSGHWEKFRDAMFVVDAGDGRQMALKPMSCPGHLQIFNRRRRSWRELPVRFCEFGACHRDEPSGSMHGLMRTRAFEQDDAHVFCREADVEAEVSRFVGLLRRVYAELGFADCAVALSTRPPLRAGSDADWDWAEAGLAEAARANGLDFTIAAGQGAFYGPKLEFALRDRLGRSWQCGTVQLDRVLPGRLGTSYVAPDGSAVVPVMIHHAVFGSMGRFIAMLLEHHGGALPFWLAPEQVAVAPIAREQAGYAATVVDGFAAAGVRAVLSAGDDSLARRIVVAHDEQVPVMAIVGAREAAAGTVTLRERDGTQAVLRLEDAAAVLAARR</sequence>
<evidence type="ECO:0000256" key="12">
    <source>
        <dbReference type="NCBIfam" id="TIGR00418"/>
    </source>
</evidence>
<dbReference type="GO" id="GO:0005524">
    <property type="term" value="F:ATP binding"/>
    <property type="evidence" value="ECO:0007669"/>
    <property type="project" value="UniProtKB-KW"/>
</dbReference>
<gene>
    <name evidence="14" type="ORF">EDC65_0788</name>
</gene>
<dbReference type="NCBIfam" id="TIGR00418">
    <property type="entry name" value="thrS"/>
    <property type="match status" value="1"/>
</dbReference>
<accession>A0A3N1MFU4</accession>
<dbReference type="GO" id="GO:0006435">
    <property type="term" value="P:threonyl-tRNA aminoacylation"/>
    <property type="evidence" value="ECO:0007669"/>
    <property type="project" value="UniProtKB-UniRule"/>
</dbReference>
<dbReference type="InterPro" id="IPR036621">
    <property type="entry name" value="Anticodon-bd_dom_sf"/>
</dbReference>
<keyword evidence="3" id="KW-0963">Cytoplasm</keyword>
<dbReference type="Pfam" id="PF00587">
    <property type="entry name" value="tRNA-synt_2b"/>
    <property type="match status" value="1"/>
</dbReference>
<dbReference type="PRINTS" id="PR01047">
    <property type="entry name" value="TRNASYNTHTHR"/>
</dbReference>
<protein>
    <recommendedName>
        <fullName evidence="2 12">Threonine--tRNA ligase</fullName>
        <ecNumber evidence="2 12">6.1.1.3</ecNumber>
    </recommendedName>
</protein>
<dbReference type="RefSeq" id="WP_197735864.1">
    <property type="nucleotide sequence ID" value="NZ_AP019700.1"/>
</dbReference>
<dbReference type="Pfam" id="PF03129">
    <property type="entry name" value="HGTP_anticodon"/>
    <property type="match status" value="1"/>
</dbReference>
<feature type="domain" description="Aminoacyl-transfer RNA synthetases class-II family profile" evidence="13">
    <location>
        <begin position="5"/>
        <end position="297"/>
    </location>
</feature>
<dbReference type="AlphaFoldDB" id="A0A3N1MFU4"/>
<comment type="similarity">
    <text evidence="1">Belongs to the class-II aminoacyl-tRNA synthetase family.</text>
</comment>
<keyword evidence="15" id="KW-1185">Reference proteome</keyword>
<dbReference type="EC" id="6.1.1.3" evidence="2 12"/>
<dbReference type="Gene3D" id="3.40.50.800">
    <property type="entry name" value="Anticodon-binding domain"/>
    <property type="match status" value="1"/>
</dbReference>
<dbReference type="GO" id="GO:0005737">
    <property type="term" value="C:cytoplasm"/>
    <property type="evidence" value="ECO:0007669"/>
    <property type="project" value="UniProtKB-UniRule"/>
</dbReference>
<dbReference type="InterPro" id="IPR033728">
    <property type="entry name" value="ThrRS_core"/>
</dbReference>
<dbReference type="PANTHER" id="PTHR11451:SF44">
    <property type="entry name" value="THREONINE--TRNA LIGASE, CHLOROPLASTIC_MITOCHONDRIAL 2"/>
    <property type="match status" value="1"/>
</dbReference>
<reference evidence="14 15" key="1">
    <citation type="submission" date="2018-11" db="EMBL/GenBank/DDBJ databases">
        <title>Genomic Encyclopedia of Type Strains, Phase IV (KMG-IV): sequencing the most valuable type-strain genomes for metagenomic binning, comparative biology and taxonomic classification.</title>
        <authorList>
            <person name="Goeker M."/>
        </authorList>
    </citation>
    <scope>NUCLEOTIDE SEQUENCE [LARGE SCALE GENOMIC DNA]</scope>
    <source>
        <strain evidence="14 15">DSM 5900</strain>
    </source>
</reference>
<evidence type="ECO:0000256" key="10">
    <source>
        <dbReference type="ARBA" id="ARBA00023146"/>
    </source>
</evidence>
<keyword evidence="4" id="KW-0436">Ligase</keyword>
<evidence type="ECO:0000256" key="5">
    <source>
        <dbReference type="ARBA" id="ARBA00022723"/>
    </source>
</evidence>
<comment type="catalytic activity">
    <reaction evidence="11">
        <text>tRNA(Thr) + L-threonine + ATP = L-threonyl-tRNA(Thr) + AMP + diphosphate + H(+)</text>
        <dbReference type="Rhea" id="RHEA:24624"/>
        <dbReference type="Rhea" id="RHEA-COMP:9670"/>
        <dbReference type="Rhea" id="RHEA-COMP:9704"/>
        <dbReference type="ChEBI" id="CHEBI:15378"/>
        <dbReference type="ChEBI" id="CHEBI:30616"/>
        <dbReference type="ChEBI" id="CHEBI:33019"/>
        <dbReference type="ChEBI" id="CHEBI:57926"/>
        <dbReference type="ChEBI" id="CHEBI:78442"/>
        <dbReference type="ChEBI" id="CHEBI:78534"/>
        <dbReference type="ChEBI" id="CHEBI:456215"/>
        <dbReference type="EC" id="6.1.1.3"/>
    </reaction>
</comment>
<dbReference type="EMBL" id="RJKX01000011">
    <property type="protein sequence ID" value="ROQ01607.1"/>
    <property type="molecule type" value="Genomic_DNA"/>
</dbReference>
<evidence type="ECO:0000259" key="13">
    <source>
        <dbReference type="PROSITE" id="PS50862"/>
    </source>
</evidence>
<keyword evidence="8" id="KW-0067">ATP-binding</keyword>
<keyword evidence="5" id="KW-0479">Metal-binding</keyword>
<dbReference type="PROSITE" id="PS50862">
    <property type="entry name" value="AA_TRNA_LIGASE_II"/>
    <property type="match status" value="1"/>
</dbReference>
<proteinExistence type="inferred from homology"/>
<dbReference type="FunFam" id="3.30.930.10:FF:000002">
    <property type="entry name" value="Threonine--tRNA ligase"/>
    <property type="match status" value="1"/>
</dbReference>
<evidence type="ECO:0000256" key="3">
    <source>
        <dbReference type="ARBA" id="ARBA00022490"/>
    </source>
</evidence>